<dbReference type="EMBL" id="MQVX01000001">
    <property type="protein sequence ID" value="PQJ16277.1"/>
    <property type="molecule type" value="Genomic_DNA"/>
</dbReference>
<protein>
    <recommendedName>
        <fullName evidence="1">DUF2779 domain-containing protein</fullName>
    </recommendedName>
</protein>
<keyword evidence="3" id="KW-1185">Reference proteome</keyword>
<evidence type="ECO:0000313" key="2">
    <source>
        <dbReference type="EMBL" id="PQJ16277.1"/>
    </source>
</evidence>
<reference evidence="3" key="1">
    <citation type="submission" date="2016-11" db="EMBL/GenBank/DDBJ databases">
        <title>Trade-off between light-utilization and light-protection in marine flavobacteria.</title>
        <authorList>
            <person name="Kumagai Y."/>
            <person name="Yoshizawa S."/>
            <person name="Kogure K."/>
        </authorList>
    </citation>
    <scope>NUCLEOTIDE SEQUENCE [LARGE SCALE GENOMIC DNA]</scope>
    <source>
        <strain evidence="3">SG-18</strain>
    </source>
</reference>
<dbReference type="Gene3D" id="3.90.320.10">
    <property type="match status" value="1"/>
</dbReference>
<proteinExistence type="predicted"/>
<dbReference type="Proteomes" id="UP000239366">
    <property type="component" value="Unassembled WGS sequence"/>
</dbReference>
<accession>A0A2S7T9T5</accession>
<comment type="caution">
    <text evidence="2">The sequence shown here is derived from an EMBL/GenBank/DDBJ whole genome shotgun (WGS) entry which is preliminary data.</text>
</comment>
<gene>
    <name evidence="2" type="ORF">BST99_11615</name>
</gene>
<sequence length="492" mass="56544">MKQLTKTDFIQYLRCPESLWLAKNKPVEASQFIGEFSLFLEKIAQEGYEVEGYAKKLFPNGKDLPDNASPKGTKDALNSGQKVLFQASFLSESKAFARVDVLEKLDDNSFHLYEVKSSTSIKTDKKHNHLKDACFQKYVLEECGLKVSKVSIIHLNPSFKKEGVIKAQRLLTIQDVTEFISEMYSSTLAEINSALKYLKTTSINESQCSCRSKTRSNHCDTFFYFNSDIPEYSIYEIARISAKKIQQLLDLGVVQIADVPEDFDLNTRQRRQVESVKDQKIVFNKSGVRNTLSALSFPLHFVDYETFASAIPKTDGLGPHRQMVFQVSVHTLLENGQLTHFEWLGDQMELPVDMLAKMQEFTELSGTFVSWNAPFEMGRNSEMMRLIPQFENYLKYMNGHMYDLMEVFKQDYVDYRFRGSTSIKKVLPVVCPEFSYSDLKIQDGGMALDTWGRLMLDANFLGDPQETRKNLLDYCRLDTLAMVEIYRYLMGD</sequence>
<dbReference type="InterPro" id="IPR011604">
    <property type="entry name" value="PDDEXK-like_dom_sf"/>
</dbReference>
<feature type="domain" description="DUF2779" evidence="1">
    <location>
        <begin position="300"/>
        <end position="422"/>
    </location>
</feature>
<dbReference type="AlphaFoldDB" id="A0A2S7T9T5"/>
<evidence type="ECO:0000259" key="1">
    <source>
        <dbReference type="Pfam" id="PF11074"/>
    </source>
</evidence>
<dbReference type="Pfam" id="PF11074">
    <property type="entry name" value="DUF2779"/>
    <property type="match status" value="1"/>
</dbReference>
<evidence type="ECO:0000313" key="3">
    <source>
        <dbReference type="Proteomes" id="UP000239366"/>
    </source>
</evidence>
<organism evidence="2 3">
    <name type="scientific">Aureicoccus marinus</name>
    <dbReference type="NCBI Taxonomy" id="754435"/>
    <lineage>
        <taxon>Bacteria</taxon>
        <taxon>Pseudomonadati</taxon>
        <taxon>Bacteroidota</taxon>
        <taxon>Flavobacteriia</taxon>
        <taxon>Flavobacteriales</taxon>
        <taxon>Flavobacteriaceae</taxon>
        <taxon>Aureicoccus</taxon>
    </lineage>
</organism>
<name>A0A2S7T9T5_9FLAO</name>
<dbReference type="InterPro" id="IPR021301">
    <property type="entry name" value="DUF2779"/>
</dbReference>